<sequence length="300" mass="33731">MSPILIWLLPQVIDRVLPNGPSNTHVLCMRVQGLERTNLHNLLHLLGIKDLTPDTSGLPFKPISVSDITLSIILPFLILKSKSANVNVLWINDKKSVMMNGNDIGNSTDKVCNKLKTMLDEGRSPDMILDTTSAGTLSEVVKSLSLSLGIPTLSTSYGDLRDVREWRNLTSDQGKYLIRVRPPGDLLPNIIRNIITSDNITNAAVLYDDSFVMDYKYRSLLQNIPVRHMIQKIRTGKNELKGQLMRMSQVDLNNYFVFGSVKTIEEVVAKANEMKLYGTKYAWFAITKVHSNNIIYSVNK</sequence>
<dbReference type="InterPro" id="IPR028082">
    <property type="entry name" value="Peripla_BP_I"/>
</dbReference>
<dbReference type="SUPFAM" id="SSF53822">
    <property type="entry name" value="Periplasmic binding protein-like I"/>
    <property type="match status" value="1"/>
</dbReference>
<dbReference type="AlphaFoldDB" id="A0A7R8CWW8"/>
<evidence type="ECO:0000313" key="2">
    <source>
        <dbReference type="Proteomes" id="UP000675881"/>
    </source>
</evidence>
<dbReference type="EMBL" id="HG994584">
    <property type="protein sequence ID" value="CAF2956606.1"/>
    <property type="molecule type" value="Genomic_DNA"/>
</dbReference>
<evidence type="ECO:0000313" key="1">
    <source>
        <dbReference type="EMBL" id="CAF2956606.1"/>
    </source>
</evidence>
<name>A0A7R8CWW8_LEPSM</name>
<keyword evidence="2" id="KW-1185">Reference proteome</keyword>
<accession>A0A7R8CWW8</accession>
<gene>
    <name evidence="1" type="ORF">LSAA_10552</name>
</gene>
<protein>
    <submittedName>
        <fullName evidence="1">GRIN</fullName>
    </submittedName>
</protein>
<dbReference type="Proteomes" id="UP000675881">
    <property type="component" value="Chromosome 5"/>
</dbReference>
<dbReference type="OrthoDB" id="5984008at2759"/>
<reference evidence="1" key="1">
    <citation type="submission" date="2021-02" db="EMBL/GenBank/DDBJ databases">
        <authorList>
            <person name="Bekaert M."/>
        </authorList>
    </citation>
    <scope>NUCLEOTIDE SEQUENCE</scope>
    <source>
        <strain evidence="1">IoA-00</strain>
    </source>
</reference>
<dbReference type="Gene3D" id="3.40.50.2300">
    <property type="match status" value="1"/>
</dbReference>
<organism evidence="1 2">
    <name type="scientific">Lepeophtheirus salmonis</name>
    <name type="common">Salmon louse</name>
    <name type="synonym">Caligus salmonis</name>
    <dbReference type="NCBI Taxonomy" id="72036"/>
    <lineage>
        <taxon>Eukaryota</taxon>
        <taxon>Metazoa</taxon>
        <taxon>Ecdysozoa</taxon>
        <taxon>Arthropoda</taxon>
        <taxon>Crustacea</taxon>
        <taxon>Multicrustacea</taxon>
        <taxon>Hexanauplia</taxon>
        <taxon>Copepoda</taxon>
        <taxon>Siphonostomatoida</taxon>
        <taxon>Caligidae</taxon>
        <taxon>Lepeophtheirus</taxon>
    </lineage>
</organism>
<proteinExistence type="predicted"/>